<keyword evidence="1" id="KW-0472">Membrane</keyword>
<evidence type="ECO:0000256" key="1">
    <source>
        <dbReference type="SAM" id="Phobius"/>
    </source>
</evidence>
<gene>
    <name evidence="2" type="ORF">SAMN05421676_102419</name>
</gene>
<evidence type="ECO:0000313" key="2">
    <source>
        <dbReference type="EMBL" id="SET04471.1"/>
    </source>
</evidence>
<feature type="transmembrane region" description="Helical" evidence="1">
    <location>
        <begin position="20"/>
        <end position="39"/>
    </location>
</feature>
<keyword evidence="3" id="KW-1185">Reference proteome</keyword>
<organism evidence="2 3">
    <name type="scientific">Salinibacillus kushneri</name>
    <dbReference type="NCBI Taxonomy" id="237682"/>
    <lineage>
        <taxon>Bacteria</taxon>
        <taxon>Bacillati</taxon>
        <taxon>Bacillota</taxon>
        <taxon>Bacilli</taxon>
        <taxon>Bacillales</taxon>
        <taxon>Bacillaceae</taxon>
        <taxon>Salinibacillus</taxon>
    </lineage>
</organism>
<accession>A0A1I0BCB7</accession>
<dbReference type="Proteomes" id="UP000199095">
    <property type="component" value="Unassembled WGS sequence"/>
</dbReference>
<reference evidence="3" key="1">
    <citation type="submission" date="2016-10" db="EMBL/GenBank/DDBJ databases">
        <authorList>
            <person name="Varghese N."/>
            <person name="Submissions S."/>
        </authorList>
    </citation>
    <scope>NUCLEOTIDE SEQUENCE [LARGE SCALE GENOMIC DNA]</scope>
    <source>
        <strain evidence="3">CGMCC 1.3566</strain>
    </source>
</reference>
<keyword evidence="1" id="KW-0812">Transmembrane</keyword>
<dbReference type="AlphaFoldDB" id="A0A1I0BCB7"/>
<proteinExistence type="predicted"/>
<protein>
    <submittedName>
        <fullName evidence="2">Uncharacterized protein</fullName>
    </submittedName>
</protein>
<evidence type="ECO:0000313" key="3">
    <source>
        <dbReference type="Proteomes" id="UP000199095"/>
    </source>
</evidence>
<keyword evidence="1" id="KW-1133">Transmembrane helix</keyword>
<dbReference type="EMBL" id="FOHJ01000002">
    <property type="protein sequence ID" value="SET04471.1"/>
    <property type="molecule type" value="Genomic_DNA"/>
</dbReference>
<sequence>MKFERGMMTMTTTEGDVITLGIGILIATIALTWITSLYLKRKHG</sequence>
<name>A0A1I0BCB7_9BACI</name>